<name>D7M3D5_ARALL</name>
<evidence type="ECO:0000313" key="2">
    <source>
        <dbReference type="Proteomes" id="UP000008694"/>
    </source>
</evidence>
<gene>
    <name evidence="1" type="ORF">ARALYDRAFT_352550</name>
</gene>
<keyword evidence="2" id="KW-1185">Reference proteome</keyword>
<dbReference type="Gramene" id="fgenesh1_pg.C_scaffold_6003143">
    <property type="protein sequence ID" value="fgenesh1_pg.C_scaffold_6003143"/>
    <property type="gene ID" value="fgenesh1_pg.C_scaffold_6003143"/>
</dbReference>
<sequence length="137" mass="15334">MTHILQTKKTEFNNNTNITNRLTQVSNQLATGACITTYLKLRALIITEFPDRYTSAYLKRPKGITFTDLPPVVVAPFAFAIQQLGAVNIANLTHKARYVPVLPPTGHQYGLPNNQIWDPNSYTQAVEYGRNFGLTPL</sequence>
<organism evidence="2">
    <name type="scientific">Arabidopsis lyrata subsp. lyrata</name>
    <name type="common">Lyre-leaved rock-cress</name>
    <dbReference type="NCBI Taxonomy" id="81972"/>
    <lineage>
        <taxon>Eukaryota</taxon>
        <taxon>Viridiplantae</taxon>
        <taxon>Streptophyta</taxon>
        <taxon>Embryophyta</taxon>
        <taxon>Tracheophyta</taxon>
        <taxon>Spermatophyta</taxon>
        <taxon>Magnoliopsida</taxon>
        <taxon>eudicotyledons</taxon>
        <taxon>Gunneridae</taxon>
        <taxon>Pentapetalae</taxon>
        <taxon>rosids</taxon>
        <taxon>malvids</taxon>
        <taxon>Brassicales</taxon>
        <taxon>Brassicaceae</taxon>
        <taxon>Camelineae</taxon>
        <taxon>Arabidopsis</taxon>
    </lineage>
</organism>
<protein>
    <submittedName>
        <fullName evidence="1">Predicted protein</fullName>
    </submittedName>
</protein>
<dbReference type="HOGENOM" id="CLU_1867924_0_0_1"/>
<dbReference type="Proteomes" id="UP000008694">
    <property type="component" value="Unassembled WGS sequence"/>
</dbReference>
<dbReference type="AlphaFoldDB" id="D7M3D5"/>
<proteinExistence type="predicted"/>
<accession>D7M3D5</accession>
<reference evidence="2" key="1">
    <citation type="journal article" date="2011" name="Nat. Genet.">
        <title>The Arabidopsis lyrata genome sequence and the basis of rapid genome size change.</title>
        <authorList>
            <person name="Hu T.T."/>
            <person name="Pattyn P."/>
            <person name="Bakker E.G."/>
            <person name="Cao J."/>
            <person name="Cheng J.-F."/>
            <person name="Clark R.M."/>
            <person name="Fahlgren N."/>
            <person name="Fawcett J.A."/>
            <person name="Grimwood J."/>
            <person name="Gundlach H."/>
            <person name="Haberer G."/>
            <person name="Hollister J.D."/>
            <person name="Ossowski S."/>
            <person name="Ottilar R.P."/>
            <person name="Salamov A.A."/>
            <person name="Schneeberger K."/>
            <person name="Spannagl M."/>
            <person name="Wang X."/>
            <person name="Yang L."/>
            <person name="Nasrallah M.E."/>
            <person name="Bergelson J."/>
            <person name="Carrington J.C."/>
            <person name="Gaut B.S."/>
            <person name="Schmutz J."/>
            <person name="Mayer K.F.X."/>
            <person name="Van de Peer Y."/>
            <person name="Grigoriev I.V."/>
            <person name="Nordborg M."/>
            <person name="Weigel D."/>
            <person name="Guo Y.-L."/>
        </authorList>
    </citation>
    <scope>NUCLEOTIDE SEQUENCE [LARGE SCALE GENOMIC DNA]</scope>
    <source>
        <strain evidence="2">cv. MN47</strain>
    </source>
</reference>
<dbReference type="EMBL" id="GL348718">
    <property type="protein sequence ID" value="EFH49072.1"/>
    <property type="molecule type" value="Genomic_DNA"/>
</dbReference>
<evidence type="ECO:0000313" key="1">
    <source>
        <dbReference type="EMBL" id="EFH49072.1"/>
    </source>
</evidence>